<dbReference type="Proteomes" id="UP001519289">
    <property type="component" value="Unassembled WGS sequence"/>
</dbReference>
<name>A0ABS4JU40_9FIRM</name>
<dbReference type="RefSeq" id="WP_209467170.1">
    <property type="nucleotide sequence ID" value="NZ_JAGGLG010000021.1"/>
</dbReference>
<sequence>MEHDSEHRLTDQELMFVQHALDAELTALKKAHHYAAEMEDDNARQLMLEHADIHHRRVDLLLGLLDAPGDITKHAKLLLQSGGRGYHGAHD</sequence>
<evidence type="ECO:0000313" key="2">
    <source>
        <dbReference type="Proteomes" id="UP001519289"/>
    </source>
</evidence>
<organism evidence="1 2">
    <name type="scientific">Symbiobacterium terraclitae</name>
    <dbReference type="NCBI Taxonomy" id="557451"/>
    <lineage>
        <taxon>Bacteria</taxon>
        <taxon>Bacillati</taxon>
        <taxon>Bacillota</taxon>
        <taxon>Clostridia</taxon>
        <taxon>Eubacteriales</taxon>
        <taxon>Symbiobacteriaceae</taxon>
        <taxon>Symbiobacterium</taxon>
    </lineage>
</organism>
<proteinExistence type="predicted"/>
<dbReference type="EMBL" id="JAGGLG010000021">
    <property type="protein sequence ID" value="MBP2019053.1"/>
    <property type="molecule type" value="Genomic_DNA"/>
</dbReference>
<gene>
    <name evidence="1" type="ORF">J2Z79_002469</name>
</gene>
<accession>A0ABS4JU40</accession>
<reference evidence="1 2" key="1">
    <citation type="submission" date="2021-03" db="EMBL/GenBank/DDBJ databases">
        <title>Genomic Encyclopedia of Type Strains, Phase IV (KMG-IV): sequencing the most valuable type-strain genomes for metagenomic binning, comparative biology and taxonomic classification.</title>
        <authorList>
            <person name="Goeker M."/>
        </authorList>
    </citation>
    <scope>NUCLEOTIDE SEQUENCE [LARGE SCALE GENOMIC DNA]</scope>
    <source>
        <strain evidence="1 2">DSM 27138</strain>
    </source>
</reference>
<evidence type="ECO:0000313" key="1">
    <source>
        <dbReference type="EMBL" id="MBP2019053.1"/>
    </source>
</evidence>
<keyword evidence="2" id="KW-1185">Reference proteome</keyword>
<protein>
    <recommendedName>
        <fullName evidence="3">DUF2383 domain-containing protein</fullName>
    </recommendedName>
</protein>
<comment type="caution">
    <text evidence="1">The sequence shown here is derived from an EMBL/GenBank/DDBJ whole genome shotgun (WGS) entry which is preliminary data.</text>
</comment>
<evidence type="ECO:0008006" key="3">
    <source>
        <dbReference type="Google" id="ProtNLM"/>
    </source>
</evidence>